<proteinExistence type="predicted"/>
<dbReference type="AlphaFoldDB" id="A0A8S1CFG9"/>
<accession>A0A8S1CFG9</accession>
<protein>
    <submittedName>
        <fullName evidence="1">Uncharacterized protein</fullName>
    </submittedName>
</protein>
<dbReference type="EMBL" id="CADEPI010000028">
    <property type="protein sequence ID" value="CAB3367085.1"/>
    <property type="molecule type" value="Genomic_DNA"/>
</dbReference>
<comment type="caution">
    <text evidence="1">The sequence shown here is derived from an EMBL/GenBank/DDBJ whole genome shotgun (WGS) entry which is preliminary data.</text>
</comment>
<organism evidence="1 2">
    <name type="scientific">Cloeon dipterum</name>
    <dbReference type="NCBI Taxonomy" id="197152"/>
    <lineage>
        <taxon>Eukaryota</taxon>
        <taxon>Metazoa</taxon>
        <taxon>Ecdysozoa</taxon>
        <taxon>Arthropoda</taxon>
        <taxon>Hexapoda</taxon>
        <taxon>Insecta</taxon>
        <taxon>Pterygota</taxon>
        <taxon>Palaeoptera</taxon>
        <taxon>Ephemeroptera</taxon>
        <taxon>Pisciforma</taxon>
        <taxon>Baetidae</taxon>
        <taxon>Cloeon</taxon>
    </lineage>
</organism>
<reference evidence="1 2" key="1">
    <citation type="submission" date="2020-04" db="EMBL/GenBank/DDBJ databases">
        <authorList>
            <person name="Alioto T."/>
            <person name="Alioto T."/>
            <person name="Gomez Garrido J."/>
        </authorList>
    </citation>
    <scope>NUCLEOTIDE SEQUENCE [LARGE SCALE GENOMIC DNA]</scope>
</reference>
<dbReference type="PANTHER" id="PTHR21525">
    <property type="entry name" value="MOTILE SPERM PROTEIN"/>
    <property type="match status" value="1"/>
</dbReference>
<evidence type="ECO:0000313" key="2">
    <source>
        <dbReference type="Proteomes" id="UP000494165"/>
    </source>
</evidence>
<evidence type="ECO:0000313" key="1">
    <source>
        <dbReference type="EMBL" id="CAB3367085.1"/>
    </source>
</evidence>
<dbReference type="Proteomes" id="UP000494165">
    <property type="component" value="Unassembled WGS sequence"/>
</dbReference>
<dbReference type="OrthoDB" id="5870415at2759"/>
<gene>
    <name evidence="1" type="ORF">CLODIP_2_CD07486</name>
</gene>
<name>A0A8S1CFG9_9INSE</name>
<keyword evidence="2" id="KW-1185">Reference proteome</keyword>
<dbReference type="PANTHER" id="PTHR21525:SF9">
    <property type="entry name" value="CHANNEL_COLICIN DOMAIN-CONTAINING PROTEIN"/>
    <property type="match status" value="1"/>
</dbReference>
<sequence length="450" mass="47849">MADARSHSRRRRSLLRTAVAPLPAEPIVEPEAWRVAQFLNWQETTSFEPYIYALSSSKAGSTPTSNEAGRPWSIFSGLAAVKHLPTRYEFLAGKYLSKSTVFGIRDVSLGRQGWVFRFDRPHAPHHEFSHLNINPKFTGVADPHIPLPGGAVPVGEAATKVINVAGKVVLVAAVAVDSYRLGGAVYKDLQENETLGHRTAKTTASVASGWAGGFAGAAAGNSVGTIVGGAIGAAFGGIGAVPGAAIGSMVGCLLGGVTAGVGASTVAEVVVEKLRGNLQGVVSCTEEGHLVVKPSFPPENEEQEDEWLEILRVVACVALRGRHMSVVTYQPAHQVFSAEISNVLQPESVKSEQRLFVTESIMSWPIVREVCGTPQFFFSALAMTPVPLPSDLATLRGCVEHNLPDTIVCEYVCMNSNGSALYWLNPQGGAEIALDLLAKQSPYLQVKTVV</sequence>